<keyword evidence="1" id="KW-0472">Membrane</keyword>
<keyword evidence="1" id="KW-0812">Transmembrane</keyword>
<dbReference type="PANTHER" id="PTHR35762:SF2">
    <property type="entry name" value="TRANSMEMBRANE PROTEIN"/>
    <property type="match status" value="1"/>
</dbReference>
<dbReference type="Proteomes" id="UP001372338">
    <property type="component" value="Unassembled WGS sequence"/>
</dbReference>
<name>A0AAN9J4N0_CROPI</name>
<dbReference type="PANTHER" id="PTHR35762">
    <property type="entry name" value="TRANSMEMBRANE PROTEIN"/>
    <property type="match status" value="1"/>
</dbReference>
<evidence type="ECO:0008006" key="4">
    <source>
        <dbReference type="Google" id="ProtNLM"/>
    </source>
</evidence>
<reference evidence="2 3" key="1">
    <citation type="submission" date="2024-01" db="EMBL/GenBank/DDBJ databases">
        <title>The genomes of 5 underutilized Papilionoideae crops provide insights into root nodulation and disease resistanc.</title>
        <authorList>
            <person name="Yuan L."/>
        </authorList>
    </citation>
    <scope>NUCLEOTIDE SEQUENCE [LARGE SCALE GENOMIC DNA]</scope>
    <source>
        <strain evidence="2">ZHUSHIDOU_FW_LH</strain>
        <tissue evidence="2">Leaf</tissue>
    </source>
</reference>
<accession>A0AAN9J4N0</accession>
<keyword evidence="3" id="KW-1185">Reference proteome</keyword>
<keyword evidence="1" id="KW-1133">Transmembrane helix</keyword>
<proteinExistence type="predicted"/>
<feature type="transmembrane region" description="Helical" evidence="1">
    <location>
        <begin position="53"/>
        <end position="85"/>
    </location>
</feature>
<protein>
    <recommendedName>
        <fullName evidence="4">DUF4408 domain-containing protein</fullName>
    </recommendedName>
</protein>
<sequence length="208" mass="23844">MDPTQFKKIEAMNKYKRRQFLDNLYFYSLTAITCSVFCCVTLCLPYLSSMVKVFFFVYISSLIPLLLNAKLLFIIGNLIIFSLIVNSRVLSSHSSSSTTNVYYDEYIHSSSQSKKHGIPTTPEVKAKKLEKHVTENVVMIGENGVNSLELKEKGWVKKATVEAFPEKEEDDPSLFPSSDELNKRAENFIARVNRQRRLELSLLQYGSY</sequence>
<evidence type="ECO:0000313" key="2">
    <source>
        <dbReference type="EMBL" id="KAK7291541.1"/>
    </source>
</evidence>
<comment type="caution">
    <text evidence="2">The sequence shown here is derived from an EMBL/GenBank/DDBJ whole genome shotgun (WGS) entry which is preliminary data.</text>
</comment>
<gene>
    <name evidence="2" type="ORF">RIF29_06770</name>
</gene>
<dbReference type="EMBL" id="JAYWIO010000001">
    <property type="protein sequence ID" value="KAK7291541.1"/>
    <property type="molecule type" value="Genomic_DNA"/>
</dbReference>
<dbReference type="AlphaFoldDB" id="A0AAN9J4N0"/>
<evidence type="ECO:0000313" key="3">
    <source>
        <dbReference type="Proteomes" id="UP001372338"/>
    </source>
</evidence>
<organism evidence="2 3">
    <name type="scientific">Crotalaria pallida</name>
    <name type="common">Smooth rattlebox</name>
    <name type="synonym">Crotalaria striata</name>
    <dbReference type="NCBI Taxonomy" id="3830"/>
    <lineage>
        <taxon>Eukaryota</taxon>
        <taxon>Viridiplantae</taxon>
        <taxon>Streptophyta</taxon>
        <taxon>Embryophyta</taxon>
        <taxon>Tracheophyta</taxon>
        <taxon>Spermatophyta</taxon>
        <taxon>Magnoliopsida</taxon>
        <taxon>eudicotyledons</taxon>
        <taxon>Gunneridae</taxon>
        <taxon>Pentapetalae</taxon>
        <taxon>rosids</taxon>
        <taxon>fabids</taxon>
        <taxon>Fabales</taxon>
        <taxon>Fabaceae</taxon>
        <taxon>Papilionoideae</taxon>
        <taxon>50 kb inversion clade</taxon>
        <taxon>genistoids sensu lato</taxon>
        <taxon>core genistoids</taxon>
        <taxon>Crotalarieae</taxon>
        <taxon>Crotalaria</taxon>
    </lineage>
</organism>
<evidence type="ECO:0000256" key="1">
    <source>
        <dbReference type="SAM" id="Phobius"/>
    </source>
</evidence>
<feature type="transmembrane region" description="Helical" evidence="1">
    <location>
        <begin position="24"/>
        <end position="47"/>
    </location>
</feature>